<dbReference type="Proteomes" id="UP001144280">
    <property type="component" value="Unassembled WGS sequence"/>
</dbReference>
<evidence type="ECO:0000313" key="2">
    <source>
        <dbReference type="Proteomes" id="UP001144280"/>
    </source>
</evidence>
<comment type="caution">
    <text evidence="1">The sequence shown here is derived from an EMBL/GenBank/DDBJ whole genome shotgun (WGS) entry which is preliminary data.</text>
</comment>
<name>A0ABQ5QRA5_9ACTN</name>
<organism evidence="1 2">
    <name type="scientific">Phytohabitans aurantiacus</name>
    <dbReference type="NCBI Taxonomy" id="3016789"/>
    <lineage>
        <taxon>Bacteria</taxon>
        <taxon>Bacillati</taxon>
        <taxon>Actinomycetota</taxon>
        <taxon>Actinomycetes</taxon>
        <taxon>Micromonosporales</taxon>
        <taxon>Micromonosporaceae</taxon>
    </lineage>
</organism>
<proteinExistence type="predicted"/>
<keyword evidence="2" id="KW-1185">Reference proteome</keyword>
<accession>A0ABQ5QRA5</accession>
<dbReference type="EMBL" id="BSDI01000007">
    <property type="protein sequence ID" value="GLH96387.1"/>
    <property type="molecule type" value="Genomic_DNA"/>
</dbReference>
<reference evidence="1" key="1">
    <citation type="submission" date="2022-12" db="EMBL/GenBank/DDBJ databases">
        <title>New Phytohabitans aurantiacus sp. RD004123 nov., an actinomycete isolated from soil.</title>
        <authorList>
            <person name="Triningsih D.W."/>
            <person name="Harunari E."/>
            <person name="Igarashi Y."/>
        </authorList>
    </citation>
    <scope>NUCLEOTIDE SEQUENCE</scope>
    <source>
        <strain evidence="1">RD004123</strain>
    </source>
</reference>
<evidence type="ECO:0000313" key="1">
    <source>
        <dbReference type="EMBL" id="GLH96387.1"/>
    </source>
</evidence>
<gene>
    <name evidence="1" type="ORF">Pa4123_16610</name>
</gene>
<protein>
    <submittedName>
        <fullName evidence="1">Uncharacterized protein</fullName>
    </submittedName>
</protein>
<sequence length="254" mass="27898">MRDARGDSGAIVGELLDRLGREPDAALWDELDGRLIVEAECCCSAGFAALPELGRLARSDAGEHRDRALDIAAVITRTLHRYHEHDDLVRTDPQALAVLHRLGQARLAARAGPALIERLRDTLAFAGYTFWASISLDFTDEHYHVSCPHCLTRLTVVIGDYGHYSAIRDYDDGDTHHVPLYPAPARELAGIRRWMHDTAIAGGDATLADGLTYLFGRAGCGMCGSTFNLADWLEAENSPEQPIDPIVPRTDRSN</sequence>